<keyword evidence="2" id="KW-0378">Hydrolase</keyword>
<evidence type="ECO:0000256" key="4">
    <source>
        <dbReference type="ARBA" id="ARBA00022840"/>
    </source>
</evidence>
<gene>
    <name evidence="8" type="ORF">HPS54_09315</name>
</gene>
<evidence type="ECO:0000256" key="3">
    <source>
        <dbReference type="ARBA" id="ARBA00022806"/>
    </source>
</evidence>
<accession>A0ABX2B2G4</accession>
<dbReference type="Pfam" id="PF00270">
    <property type="entry name" value="DEAD"/>
    <property type="match status" value="1"/>
</dbReference>
<dbReference type="Gene3D" id="3.30.70.330">
    <property type="match status" value="1"/>
</dbReference>
<evidence type="ECO:0000259" key="7">
    <source>
        <dbReference type="PROSITE" id="PS51194"/>
    </source>
</evidence>
<dbReference type="PROSITE" id="PS51194">
    <property type="entry name" value="HELICASE_CTER"/>
    <property type="match status" value="1"/>
</dbReference>
<name>A0ABX2B2G4_9BACT</name>
<dbReference type="Gene3D" id="3.40.50.300">
    <property type="entry name" value="P-loop containing nucleotide triphosphate hydrolases"/>
    <property type="match status" value="2"/>
</dbReference>
<comment type="similarity">
    <text evidence="5">Belongs to the DEAD box helicase family.</text>
</comment>
<dbReference type="CDD" id="cd00268">
    <property type="entry name" value="DEADc"/>
    <property type="match status" value="1"/>
</dbReference>
<dbReference type="CDD" id="cd12252">
    <property type="entry name" value="RRM_DbpA"/>
    <property type="match status" value="1"/>
</dbReference>
<dbReference type="InterPro" id="IPR001650">
    <property type="entry name" value="Helicase_C-like"/>
</dbReference>
<dbReference type="EMBL" id="JABKKJ010000016">
    <property type="protein sequence ID" value="NPE25709.1"/>
    <property type="molecule type" value="Genomic_DNA"/>
</dbReference>
<evidence type="ECO:0000313" key="9">
    <source>
        <dbReference type="Proteomes" id="UP000820977"/>
    </source>
</evidence>
<feature type="domain" description="Helicase C-terminal" evidence="7">
    <location>
        <begin position="219"/>
        <end position="364"/>
    </location>
</feature>
<dbReference type="PANTHER" id="PTHR47959:SF1">
    <property type="entry name" value="ATP-DEPENDENT RNA HELICASE DBPA"/>
    <property type="match status" value="1"/>
</dbReference>
<keyword evidence="4" id="KW-0067">ATP-binding</keyword>
<evidence type="ECO:0000256" key="1">
    <source>
        <dbReference type="ARBA" id="ARBA00022741"/>
    </source>
</evidence>
<protein>
    <submittedName>
        <fullName evidence="8">DEAD/DEAH box helicase</fullName>
    </submittedName>
</protein>
<dbReference type="CDD" id="cd18787">
    <property type="entry name" value="SF2_C_DEAD"/>
    <property type="match status" value="1"/>
</dbReference>
<dbReference type="SMART" id="SM00490">
    <property type="entry name" value="HELICc"/>
    <property type="match status" value="1"/>
</dbReference>
<reference evidence="8 9" key="1">
    <citation type="submission" date="2020-05" db="EMBL/GenBank/DDBJ databases">
        <title>Distinct polysaccharide utilization as determinants for interspecies competition between intestinal Prevotella spp.</title>
        <authorList>
            <person name="Galvez E.J.C."/>
            <person name="Iljazovic A."/>
            <person name="Strowig T."/>
        </authorList>
    </citation>
    <scope>NUCLEOTIDE SEQUENCE [LARGE SCALE GENOMIC DNA]</scope>
    <source>
        <strain evidence="8 9">PCHR</strain>
    </source>
</reference>
<organism evidence="8 9">
    <name type="scientific">Xylanibacter caecicola</name>
    <dbReference type="NCBI Taxonomy" id="2736294"/>
    <lineage>
        <taxon>Bacteria</taxon>
        <taxon>Pseudomonadati</taxon>
        <taxon>Bacteroidota</taxon>
        <taxon>Bacteroidia</taxon>
        <taxon>Bacteroidales</taxon>
        <taxon>Prevotellaceae</taxon>
        <taxon>Xylanibacter</taxon>
    </lineage>
</organism>
<dbReference type="InterPro" id="IPR011545">
    <property type="entry name" value="DEAD/DEAH_box_helicase_dom"/>
</dbReference>
<evidence type="ECO:0000313" key="8">
    <source>
        <dbReference type="EMBL" id="NPE25709.1"/>
    </source>
</evidence>
<dbReference type="InterPro" id="IPR044742">
    <property type="entry name" value="DEAD/DEAH_RhlB"/>
</dbReference>
<dbReference type="RefSeq" id="WP_172345175.1">
    <property type="nucleotide sequence ID" value="NZ_CASYYZ010000080.1"/>
</dbReference>
<dbReference type="GO" id="GO:0004386">
    <property type="term" value="F:helicase activity"/>
    <property type="evidence" value="ECO:0007669"/>
    <property type="project" value="UniProtKB-KW"/>
</dbReference>
<keyword evidence="9" id="KW-1185">Reference proteome</keyword>
<dbReference type="PROSITE" id="PS51192">
    <property type="entry name" value="HELICASE_ATP_BIND_1"/>
    <property type="match status" value="1"/>
</dbReference>
<dbReference type="InterPro" id="IPR014001">
    <property type="entry name" value="Helicase_ATP-bd"/>
</dbReference>
<dbReference type="InterPro" id="IPR012677">
    <property type="entry name" value="Nucleotide-bd_a/b_plait_sf"/>
</dbReference>
<keyword evidence="3 8" id="KW-0347">Helicase</keyword>
<dbReference type="InterPro" id="IPR027417">
    <property type="entry name" value="P-loop_NTPase"/>
</dbReference>
<evidence type="ECO:0000256" key="5">
    <source>
        <dbReference type="ARBA" id="ARBA00038437"/>
    </source>
</evidence>
<dbReference type="SUPFAM" id="SSF52540">
    <property type="entry name" value="P-loop containing nucleoside triphosphate hydrolases"/>
    <property type="match status" value="1"/>
</dbReference>
<dbReference type="Pfam" id="PF03880">
    <property type="entry name" value="DbpA"/>
    <property type="match status" value="1"/>
</dbReference>
<dbReference type="SMART" id="SM00487">
    <property type="entry name" value="DEXDc"/>
    <property type="match status" value="1"/>
</dbReference>
<feature type="domain" description="Helicase ATP-binding" evidence="6">
    <location>
        <begin position="24"/>
        <end position="193"/>
    </location>
</feature>
<dbReference type="PANTHER" id="PTHR47959">
    <property type="entry name" value="ATP-DEPENDENT RNA HELICASE RHLE-RELATED"/>
    <property type="match status" value="1"/>
</dbReference>
<dbReference type="InterPro" id="IPR050079">
    <property type="entry name" value="DEAD_box_RNA_helicase"/>
</dbReference>
<dbReference type="Pfam" id="PF00271">
    <property type="entry name" value="Helicase_C"/>
    <property type="match status" value="1"/>
</dbReference>
<keyword evidence="1" id="KW-0547">Nucleotide-binding</keyword>
<sequence length="439" mass="49590">MDIKDILKKLHVEKLNDMQNRAADAITNTEKDVLILSATGSGKTLAYLLPLVQAVDGKTNEIQAVVVVPNRELALQSYNVFRSMGCGLRAACLYGGRPTMDEHRMLRQERPQIVFTTPGRANDHIDKENFTTDNIRYFVIDEFDKCLEMGFANEMNRLVNRLPAVKRRILLSATEADAFPRFLNMQQFIKIDNRTGDDGISERVDTHIVNSPAKDKLATLAALLRSLGEKSSIVFLNYRDSVERTGNYLRDEGFTLSVFHGGMEQKEREDALYKFSNGSANILVCTDIASRGLDIPDVENIIHYHLPQTETAFVHRVGRTARWDAQGSTFLIKGPEETLPEFIKEETATYDMPEYLPQPAQPVMVTLYIGKGKKDKISKMDIVGFLCKKGGLKGNEIGRIDVKERYTYVAVKRQKAEAVIRKTRNEKIKGIKTLIELVK</sequence>
<dbReference type="Proteomes" id="UP000820977">
    <property type="component" value="Unassembled WGS sequence"/>
</dbReference>
<evidence type="ECO:0000259" key="6">
    <source>
        <dbReference type="PROSITE" id="PS51192"/>
    </source>
</evidence>
<dbReference type="InterPro" id="IPR005580">
    <property type="entry name" value="DbpA/CsdA_RNA-bd_dom"/>
</dbReference>
<comment type="caution">
    <text evidence="8">The sequence shown here is derived from an EMBL/GenBank/DDBJ whole genome shotgun (WGS) entry which is preliminary data.</text>
</comment>
<evidence type="ECO:0000256" key="2">
    <source>
        <dbReference type="ARBA" id="ARBA00022801"/>
    </source>
</evidence>
<proteinExistence type="inferred from homology"/>